<dbReference type="InterPro" id="IPR050695">
    <property type="entry name" value="N-acetylmuramoyl_amidase_3"/>
</dbReference>
<dbReference type="CDD" id="cd02696">
    <property type="entry name" value="MurNAc-LAA"/>
    <property type="match status" value="1"/>
</dbReference>
<evidence type="ECO:0000256" key="1">
    <source>
        <dbReference type="ARBA" id="ARBA00022801"/>
    </source>
</evidence>
<feature type="signal peptide" evidence="3">
    <location>
        <begin position="1"/>
        <end position="23"/>
    </location>
</feature>
<dbReference type="InterPro" id="IPR002508">
    <property type="entry name" value="MurNAc-LAA_cat"/>
</dbReference>
<dbReference type="InterPro" id="IPR013783">
    <property type="entry name" value="Ig-like_fold"/>
</dbReference>
<dbReference type="RefSeq" id="WP_015162589.1">
    <property type="nucleotide sequence ID" value="NC_019697.1"/>
</dbReference>
<evidence type="ECO:0000313" key="6">
    <source>
        <dbReference type="EMBL" id="AFY96509.1"/>
    </source>
</evidence>
<dbReference type="PANTHER" id="PTHR30404">
    <property type="entry name" value="N-ACETYLMURAMOYL-L-ALANINE AMIDASE"/>
    <property type="match status" value="1"/>
</dbReference>
<dbReference type="PATRIC" id="fig|1173020.3.peg.6478"/>
<feature type="domain" description="MurNAc-LAA" evidence="5">
    <location>
        <begin position="472"/>
        <end position="584"/>
    </location>
</feature>
<dbReference type="Proteomes" id="UP000010366">
    <property type="component" value="Chromosome"/>
</dbReference>
<dbReference type="OrthoDB" id="9772024at2"/>
<accession>K9UQJ4</accession>
<keyword evidence="3" id="KW-0732">Signal</keyword>
<reference evidence="6 7" key="1">
    <citation type="submission" date="2012-05" db="EMBL/GenBank/DDBJ databases">
        <title>Finished chromosome of genome of Chamaesiphon sp. PCC 6605.</title>
        <authorList>
            <consortium name="US DOE Joint Genome Institute"/>
            <person name="Gugger M."/>
            <person name="Coursin T."/>
            <person name="Rippka R."/>
            <person name="Tandeau De Marsac N."/>
            <person name="Huntemann M."/>
            <person name="Wei C.-L."/>
            <person name="Han J."/>
            <person name="Detter J.C."/>
            <person name="Han C."/>
            <person name="Tapia R."/>
            <person name="Chen A."/>
            <person name="Kyrpides N."/>
            <person name="Mavromatis K."/>
            <person name="Markowitz V."/>
            <person name="Szeto E."/>
            <person name="Ivanova N."/>
            <person name="Pagani I."/>
            <person name="Pati A."/>
            <person name="Goodwin L."/>
            <person name="Nordberg H.P."/>
            <person name="Cantor M.N."/>
            <person name="Hua S.X."/>
            <person name="Woyke T."/>
            <person name="Kerfeld C.A."/>
        </authorList>
    </citation>
    <scope>NUCLEOTIDE SEQUENCE [LARGE SCALE GENOMIC DNA]</scope>
    <source>
        <strain evidence="7">ATCC 27169 / PCC 6605</strain>
    </source>
</reference>
<dbReference type="SMART" id="SM00287">
    <property type="entry name" value="SH3b"/>
    <property type="match status" value="1"/>
</dbReference>
<dbReference type="SMART" id="SM00646">
    <property type="entry name" value="Ami_3"/>
    <property type="match status" value="1"/>
</dbReference>
<dbReference type="Gene3D" id="3.40.630.40">
    <property type="entry name" value="Zn-dependent exopeptidases"/>
    <property type="match status" value="1"/>
</dbReference>
<keyword evidence="2" id="KW-0961">Cell wall biogenesis/degradation</keyword>
<dbReference type="KEGG" id="cmp:Cha6605_5641"/>
<dbReference type="eggNOG" id="COG0860">
    <property type="taxonomic scope" value="Bacteria"/>
</dbReference>
<dbReference type="Gene3D" id="2.30.30.40">
    <property type="entry name" value="SH3 Domains"/>
    <property type="match status" value="1"/>
</dbReference>
<keyword evidence="7" id="KW-1185">Reference proteome</keyword>
<keyword evidence="1" id="KW-0378">Hydrolase</keyword>
<proteinExistence type="predicted"/>
<dbReference type="Gene3D" id="2.60.40.10">
    <property type="entry name" value="Immunoglobulins"/>
    <property type="match status" value="1"/>
</dbReference>
<name>K9UQJ4_CHAP6</name>
<sequence>MKQFFRALLLGCLAVLTAIAVHAEAPSFQVVYPPNNHTTKSDRIFFIGTAPAAGVVTVNSNTIRRSRAGHFAPSFPLQVGDNLFSIRYQDQERKIKVSRVANQPTLPSGLGFAANSLQPALDIARPSGEPICFSAVAAPNATVSVKLANQNIPLTAQPPSAQLPASNAILTGQNQPINPSNISNYQGCNTISATDRDLNLGKPEFQLALNGQTTTQVGGGQITILSPIQFQVATVTAPAGVARTGPSTDYSRLTPLPQGTRSVITGREGDWLRLGYGGWIDRKETQILPSGTVPPRAIIRSVGYRQQPQHLEMVFPLTTPVPVTVQPNGRSLVLTLHNTTAQTDVIRLDDNPLISRLDWQQVAPDRVQYTFNFKKDQHWGYQLRYEGSSLVMALRRPPVLAKKSRQPLTGIKVLIDPGHGGKESGAPGPNGYLEKDVNLIVSRLVRDELRQQGATVVMTREDDRDLSLPARMAAIERESPTLALSIHYNSLPDNGDLEKTKGVGTFWYHPSAHSLAIFMQNYIVKQMNRPSYGVFWNNLALTRPTAAPSVLLELGFMTNPEEFEWVTNPQQQRRLAQTIAQGVREWLQSVQ</sequence>
<dbReference type="GO" id="GO:0008745">
    <property type="term" value="F:N-acetylmuramoyl-L-alanine amidase activity"/>
    <property type="evidence" value="ECO:0007669"/>
    <property type="project" value="InterPro"/>
</dbReference>
<evidence type="ECO:0000259" key="5">
    <source>
        <dbReference type="SMART" id="SM00646"/>
    </source>
</evidence>
<dbReference type="AlphaFoldDB" id="K9UQJ4"/>
<evidence type="ECO:0000256" key="3">
    <source>
        <dbReference type="SAM" id="SignalP"/>
    </source>
</evidence>
<feature type="domain" description="SH3b" evidence="4">
    <location>
        <begin position="230"/>
        <end position="289"/>
    </location>
</feature>
<evidence type="ECO:0000256" key="2">
    <source>
        <dbReference type="ARBA" id="ARBA00023316"/>
    </source>
</evidence>
<evidence type="ECO:0000313" key="7">
    <source>
        <dbReference type="Proteomes" id="UP000010366"/>
    </source>
</evidence>
<dbReference type="SUPFAM" id="SSF53187">
    <property type="entry name" value="Zn-dependent exopeptidases"/>
    <property type="match status" value="1"/>
</dbReference>
<dbReference type="GO" id="GO:0009253">
    <property type="term" value="P:peptidoglycan catabolic process"/>
    <property type="evidence" value="ECO:0007669"/>
    <property type="project" value="InterPro"/>
</dbReference>
<dbReference type="PANTHER" id="PTHR30404:SF0">
    <property type="entry name" value="N-ACETYLMURAMOYL-L-ALANINE AMIDASE AMIC"/>
    <property type="match status" value="1"/>
</dbReference>
<dbReference type="GO" id="GO:0071555">
    <property type="term" value="P:cell wall organization"/>
    <property type="evidence" value="ECO:0007669"/>
    <property type="project" value="UniProtKB-KW"/>
</dbReference>
<dbReference type="Pfam" id="PF01520">
    <property type="entry name" value="Amidase_3"/>
    <property type="match status" value="1"/>
</dbReference>
<organism evidence="6 7">
    <name type="scientific">Chamaesiphon minutus (strain ATCC 27169 / PCC 6605)</name>
    <dbReference type="NCBI Taxonomy" id="1173020"/>
    <lineage>
        <taxon>Bacteria</taxon>
        <taxon>Bacillati</taxon>
        <taxon>Cyanobacteriota</taxon>
        <taxon>Cyanophyceae</taxon>
        <taxon>Gomontiellales</taxon>
        <taxon>Chamaesiphonaceae</taxon>
        <taxon>Chamaesiphon</taxon>
    </lineage>
</organism>
<protein>
    <submittedName>
        <fullName evidence="6">N-acetylmuramoyl-L-alanine amidase</fullName>
    </submittedName>
</protein>
<dbReference type="InterPro" id="IPR003646">
    <property type="entry name" value="SH3-like_bac-type"/>
</dbReference>
<dbReference type="HOGENOM" id="CLU_031959_0_0_3"/>
<gene>
    <name evidence="6" type="ORF">Cha6605_5641</name>
</gene>
<dbReference type="EMBL" id="CP003600">
    <property type="protein sequence ID" value="AFY96509.1"/>
    <property type="molecule type" value="Genomic_DNA"/>
</dbReference>
<dbReference type="STRING" id="1173020.Cha6605_5641"/>
<dbReference type="GO" id="GO:0030288">
    <property type="term" value="C:outer membrane-bounded periplasmic space"/>
    <property type="evidence" value="ECO:0007669"/>
    <property type="project" value="TreeGrafter"/>
</dbReference>
<feature type="chain" id="PRO_5003937275" evidence="3">
    <location>
        <begin position="24"/>
        <end position="591"/>
    </location>
</feature>
<evidence type="ECO:0000259" key="4">
    <source>
        <dbReference type="SMART" id="SM00287"/>
    </source>
</evidence>